<keyword evidence="2" id="KW-1185">Reference proteome</keyword>
<evidence type="ECO:0000313" key="2">
    <source>
        <dbReference type="Proteomes" id="UP001438707"/>
    </source>
</evidence>
<evidence type="ECO:0000313" key="1">
    <source>
        <dbReference type="EMBL" id="KAK9822964.1"/>
    </source>
</evidence>
<dbReference type="AlphaFoldDB" id="A0AAW1QND2"/>
<gene>
    <name evidence="1" type="ORF">WJX74_009618</name>
</gene>
<dbReference type="EMBL" id="JALJOS010000029">
    <property type="protein sequence ID" value="KAK9822964.1"/>
    <property type="molecule type" value="Genomic_DNA"/>
</dbReference>
<accession>A0AAW1QND2</accession>
<organism evidence="1 2">
    <name type="scientific">Apatococcus lobatus</name>
    <dbReference type="NCBI Taxonomy" id="904363"/>
    <lineage>
        <taxon>Eukaryota</taxon>
        <taxon>Viridiplantae</taxon>
        <taxon>Chlorophyta</taxon>
        <taxon>core chlorophytes</taxon>
        <taxon>Trebouxiophyceae</taxon>
        <taxon>Chlorellales</taxon>
        <taxon>Chlorellaceae</taxon>
        <taxon>Apatococcus</taxon>
    </lineage>
</organism>
<sequence>MRQLKGLQSCASVTTILPSSEMTLTSFDLAVDVYDSEGTEVQLRRVPSDVLKTKHLCSFKVPVNGLSFEELCGLVTHELSKSPGGSWQVFWIQEFVNSFQREFNVLRRDWHQPVAGALDVAPAPLMQAITCAGLHWKIGSCFKCC</sequence>
<proteinExistence type="predicted"/>
<protein>
    <submittedName>
        <fullName evidence="1">Uncharacterized protein</fullName>
    </submittedName>
</protein>
<dbReference type="Proteomes" id="UP001438707">
    <property type="component" value="Unassembled WGS sequence"/>
</dbReference>
<comment type="caution">
    <text evidence="1">The sequence shown here is derived from an EMBL/GenBank/DDBJ whole genome shotgun (WGS) entry which is preliminary data.</text>
</comment>
<reference evidence="1 2" key="1">
    <citation type="journal article" date="2024" name="Nat. Commun.">
        <title>Phylogenomics reveals the evolutionary origins of lichenization in chlorophyte algae.</title>
        <authorList>
            <person name="Puginier C."/>
            <person name="Libourel C."/>
            <person name="Otte J."/>
            <person name="Skaloud P."/>
            <person name="Haon M."/>
            <person name="Grisel S."/>
            <person name="Petersen M."/>
            <person name="Berrin J.G."/>
            <person name="Delaux P.M."/>
            <person name="Dal Grande F."/>
            <person name="Keller J."/>
        </authorList>
    </citation>
    <scope>NUCLEOTIDE SEQUENCE [LARGE SCALE GENOMIC DNA]</scope>
    <source>
        <strain evidence="1 2">SAG 2145</strain>
    </source>
</reference>
<name>A0AAW1QND2_9CHLO</name>